<sequence>MSDKANLVVYKASAGSGKTFNLVLEYVSLLIKDTKSYGNILAVTFTNKATAEMKLRILKELYGIKIGEKTDFFEALCNRNSSMNPQTIQLRASEALENILHDYSNFNIQTIDSFLQKVMRNLAKELGIGSNYNLIIDDSDIIKETIERVISSTDKDKALYDWYMDMIDSRVEEGKRVNVEKELIDFSRNLDKEVFKRFESEIKTLDKEVLNQFKQKGNGKLIEIKKSLIAYGDRFAKIFEENGLIVDNFAGKSRGIANALLGIRKENFDFRDKTYYQKAIDGIDGWFSDSVNRSSKADLVNNTLIPLLNEYFEYFDTCNQELRTWQAVLPFIDNIGLLKNIANHRDDILKEENKFLLSNTSKLLSDIIRLDNNSDISFIYEKIGSKIKYIMIDEFQDTSLLNWKTLSPLVLESLDRGQRNVIVGDVKQSIYRWRNGDWRILNNIDKGITYEESSSNPRIPNIETLKTNYRTDKNIVEFNNNLFTKGVNLLCENIDELDPERINQIKGVFSDAFQETKPNSPQSGNIRVELLVGKSGSFEERISNTLKQEIDYHLEKGYSPKDIAILLRTNNQVSIVADYLSGQNYSIVSDMAFSYMYSQSIRLIIDALKYVNNKENTVSLFNLKRYIYKDDKALQDINQSLKIPQELEWITKKEILRKPLFDLTVYIIKQLQLDKDANELSFITSFLDQVQEYTKNNSSNLSAFLSYWEEELQTKKIIINDDYEGIRLLSIHKSKGLEFPVVIIPYANWKFSSEAELWLKENKLDSTIPTLLSKKSSLNNSFYHQEYLDEQLQQYVDNLNLLYVALTRPKHSLSIIGQLNQNKDGIDLKHIDNISKFLYIALNKQLKEETNQEGEMQYNYFIETQEQTETTTKQLNTSTPQQTNIFKITPNTIPIQSSFLDSQIKYSQTKQAKEFISALKDDEKETTSPRQKGIILHNLLSKINTKQDIEKTIETSAQKGEIVQNEKDYYKSIVEQMLSTEQASVWFSLEYKILNEIDIIVKEEAQITTKRPDRLMITKDNEIILVDYKFAKTKKNINQYSSQIKNYEQLIKQIGFSEIQSYLWFVNFNESQISSEIVEVKD</sequence>
<keyword evidence="5" id="KW-0413">Isomerase</keyword>
<comment type="caution">
    <text evidence="11">The sequence shown here is derived from an EMBL/GenBank/DDBJ whole genome shotgun (WGS) entry which is preliminary data.</text>
</comment>
<dbReference type="GO" id="GO:0000725">
    <property type="term" value="P:recombinational repair"/>
    <property type="evidence" value="ECO:0007669"/>
    <property type="project" value="TreeGrafter"/>
</dbReference>
<dbReference type="GO" id="GO:0016887">
    <property type="term" value="F:ATP hydrolysis activity"/>
    <property type="evidence" value="ECO:0007669"/>
    <property type="project" value="RHEA"/>
</dbReference>
<dbReference type="GO" id="GO:0005829">
    <property type="term" value="C:cytosol"/>
    <property type="evidence" value="ECO:0007669"/>
    <property type="project" value="TreeGrafter"/>
</dbReference>
<dbReference type="EMBL" id="VSSQ01000050">
    <property type="protein sequence ID" value="MPL69976.1"/>
    <property type="molecule type" value="Genomic_DNA"/>
</dbReference>
<dbReference type="GO" id="GO:0003677">
    <property type="term" value="F:DNA binding"/>
    <property type="evidence" value="ECO:0007669"/>
    <property type="project" value="InterPro"/>
</dbReference>
<comment type="catalytic activity">
    <reaction evidence="6">
        <text>Couples ATP hydrolysis with the unwinding of duplex DNA by translocating in the 3'-5' direction.</text>
        <dbReference type="EC" id="5.6.2.4"/>
    </reaction>
</comment>
<dbReference type="PROSITE" id="PS51217">
    <property type="entry name" value="UVRD_HELICASE_CTER"/>
    <property type="match status" value="1"/>
</dbReference>
<keyword evidence="4" id="KW-0067">ATP-binding</keyword>
<feature type="domain" description="UvrD-like helicase C-terminal" evidence="10">
    <location>
        <begin position="492"/>
        <end position="736"/>
    </location>
</feature>
<dbReference type="GO" id="GO:0043138">
    <property type="term" value="F:3'-5' DNA helicase activity"/>
    <property type="evidence" value="ECO:0007669"/>
    <property type="project" value="UniProtKB-EC"/>
</dbReference>
<evidence type="ECO:0000256" key="7">
    <source>
        <dbReference type="ARBA" id="ARBA00034808"/>
    </source>
</evidence>
<accession>A0A644TSK2</accession>
<evidence type="ECO:0000256" key="6">
    <source>
        <dbReference type="ARBA" id="ARBA00034617"/>
    </source>
</evidence>
<keyword evidence="3" id="KW-0347">Helicase</keyword>
<evidence type="ECO:0000259" key="10">
    <source>
        <dbReference type="PROSITE" id="PS51217"/>
    </source>
</evidence>
<evidence type="ECO:0000256" key="5">
    <source>
        <dbReference type="ARBA" id="ARBA00023235"/>
    </source>
</evidence>
<dbReference type="PANTHER" id="PTHR11070">
    <property type="entry name" value="UVRD / RECB / PCRA DNA HELICASE FAMILY MEMBER"/>
    <property type="match status" value="1"/>
</dbReference>
<comment type="catalytic activity">
    <reaction evidence="8">
        <text>ATP + H2O = ADP + phosphate + H(+)</text>
        <dbReference type="Rhea" id="RHEA:13065"/>
        <dbReference type="ChEBI" id="CHEBI:15377"/>
        <dbReference type="ChEBI" id="CHEBI:15378"/>
        <dbReference type="ChEBI" id="CHEBI:30616"/>
        <dbReference type="ChEBI" id="CHEBI:43474"/>
        <dbReference type="ChEBI" id="CHEBI:456216"/>
        <dbReference type="EC" id="5.6.2.4"/>
    </reaction>
</comment>
<proteinExistence type="predicted"/>
<evidence type="ECO:0000256" key="4">
    <source>
        <dbReference type="ARBA" id="ARBA00022840"/>
    </source>
</evidence>
<dbReference type="PANTHER" id="PTHR11070:SF67">
    <property type="entry name" value="DNA 3'-5' HELICASE"/>
    <property type="match status" value="1"/>
</dbReference>
<feature type="domain" description="UvrD-like helicase ATP-binding" evidence="9">
    <location>
        <begin position="1"/>
        <end position="472"/>
    </location>
</feature>
<dbReference type="InterPro" id="IPR014016">
    <property type="entry name" value="UvrD-like_ATP-bd"/>
</dbReference>
<organism evidence="11">
    <name type="scientific">bioreactor metagenome</name>
    <dbReference type="NCBI Taxonomy" id="1076179"/>
    <lineage>
        <taxon>unclassified sequences</taxon>
        <taxon>metagenomes</taxon>
        <taxon>ecological metagenomes</taxon>
    </lineage>
</organism>
<evidence type="ECO:0000256" key="1">
    <source>
        <dbReference type="ARBA" id="ARBA00022741"/>
    </source>
</evidence>
<reference evidence="11" key="1">
    <citation type="submission" date="2019-08" db="EMBL/GenBank/DDBJ databases">
        <authorList>
            <person name="Kucharzyk K."/>
            <person name="Murdoch R.W."/>
            <person name="Higgins S."/>
            <person name="Loffler F."/>
        </authorList>
    </citation>
    <scope>NUCLEOTIDE SEQUENCE</scope>
</reference>
<evidence type="ECO:0000259" key="9">
    <source>
        <dbReference type="PROSITE" id="PS51198"/>
    </source>
</evidence>
<dbReference type="Gene3D" id="3.40.50.300">
    <property type="entry name" value="P-loop containing nucleotide triphosphate hydrolases"/>
    <property type="match status" value="4"/>
</dbReference>
<dbReference type="InterPro" id="IPR014017">
    <property type="entry name" value="DNA_helicase_UvrD-like_C"/>
</dbReference>
<dbReference type="GO" id="GO:0005524">
    <property type="term" value="F:ATP binding"/>
    <property type="evidence" value="ECO:0007669"/>
    <property type="project" value="UniProtKB-KW"/>
</dbReference>
<keyword evidence="2 11" id="KW-0378">Hydrolase</keyword>
<name>A0A644TSK2_9ZZZZ</name>
<dbReference type="InterPro" id="IPR027417">
    <property type="entry name" value="P-loop_NTPase"/>
</dbReference>
<evidence type="ECO:0000256" key="2">
    <source>
        <dbReference type="ARBA" id="ARBA00022801"/>
    </source>
</evidence>
<evidence type="ECO:0000256" key="3">
    <source>
        <dbReference type="ARBA" id="ARBA00022806"/>
    </source>
</evidence>
<keyword evidence="1" id="KW-0547">Nucleotide-binding</keyword>
<dbReference type="Pfam" id="PF00580">
    <property type="entry name" value="UvrD-helicase"/>
    <property type="match status" value="1"/>
</dbReference>
<evidence type="ECO:0000313" key="11">
    <source>
        <dbReference type="EMBL" id="MPL69976.1"/>
    </source>
</evidence>
<protein>
    <recommendedName>
        <fullName evidence="7">DNA 3'-5' helicase</fullName>
        <ecNumber evidence="7">5.6.2.4</ecNumber>
    </recommendedName>
</protein>
<dbReference type="AlphaFoldDB" id="A0A644TSK2"/>
<dbReference type="SUPFAM" id="SSF52540">
    <property type="entry name" value="P-loop containing nucleoside triphosphate hydrolases"/>
    <property type="match status" value="1"/>
</dbReference>
<dbReference type="EC" id="5.6.2.4" evidence="7"/>
<evidence type="ECO:0000256" key="8">
    <source>
        <dbReference type="ARBA" id="ARBA00048988"/>
    </source>
</evidence>
<dbReference type="Pfam" id="PF13361">
    <property type="entry name" value="UvrD_C"/>
    <property type="match status" value="2"/>
</dbReference>
<dbReference type="InterPro" id="IPR000212">
    <property type="entry name" value="DNA_helicase_UvrD/REP"/>
</dbReference>
<dbReference type="PROSITE" id="PS51198">
    <property type="entry name" value="UVRD_HELICASE_ATP_BIND"/>
    <property type="match status" value="1"/>
</dbReference>
<gene>
    <name evidence="11" type="primary">recB_3</name>
    <name evidence="11" type="ORF">SDC9_15727</name>
</gene>